<dbReference type="PRINTS" id="PR00455">
    <property type="entry name" value="HTHTETR"/>
</dbReference>
<dbReference type="OrthoDB" id="3819648at2"/>
<name>A0A4V6XB24_9ACTN</name>
<dbReference type="InterPro" id="IPR001647">
    <property type="entry name" value="HTH_TetR"/>
</dbReference>
<dbReference type="PANTHER" id="PTHR30055">
    <property type="entry name" value="HTH-TYPE TRANSCRIPTIONAL REGULATOR RUTR"/>
    <property type="match status" value="1"/>
</dbReference>
<dbReference type="Pfam" id="PF00440">
    <property type="entry name" value="TetR_N"/>
    <property type="match status" value="1"/>
</dbReference>
<dbReference type="SUPFAM" id="SSF48498">
    <property type="entry name" value="Tetracyclin repressor-like, C-terminal domain"/>
    <property type="match status" value="1"/>
</dbReference>
<keyword evidence="1" id="KW-0805">Transcription regulation</keyword>
<gene>
    <name evidence="6" type="ORF">FDA38_33655</name>
</gene>
<reference evidence="6 7" key="1">
    <citation type="submission" date="2019-04" db="EMBL/GenBank/DDBJ databases">
        <title>Kribbella sp. NEAU-THZ 27 nov., a novel actinomycete isolated from soil.</title>
        <authorList>
            <person name="Duan L."/>
        </authorList>
    </citation>
    <scope>NUCLEOTIDE SEQUENCE [LARGE SCALE GENOMIC DNA]</scope>
    <source>
        <strain evidence="7">NEAU-THZ27</strain>
    </source>
</reference>
<dbReference type="PANTHER" id="PTHR30055:SF234">
    <property type="entry name" value="HTH-TYPE TRANSCRIPTIONAL REGULATOR BETI"/>
    <property type="match status" value="1"/>
</dbReference>
<proteinExistence type="predicted"/>
<feature type="DNA-binding region" description="H-T-H motif" evidence="4">
    <location>
        <begin position="45"/>
        <end position="64"/>
    </location>
</feature>
<sequence>MVLGFPHDMSTTVPDRRTRRRQETIGEILDVAIELMEVEGVAALSLSAVARRLGMQPPSLYQYFPSKMAIYDALFQRGSELFLAAQQEAVAAATTDDVVELHLIGTTAFARWSMQNPVYSQLMFWRTVPGFEPSPEAFAPAKEVLAELQRHLQAGVDAGRLHPDAASEEGVALFTSVTSGVLSQQMANEPDATFEEGRFTRLLPVVLEMFYQHYAPTRGKK</sequence>
<evidence type="ECO:0000313" key="7">
    <source>
        <dbReference type="Proteomes" id="UP000305836"/>
    </source>
</evidence>
<dbReference type="SUPFAM" id="SSF46689">
    <property type="entry name" value="Homeodomain-like"/>
    <property type="match status" value="1"/>
</dbReference>
<evidence type="ECO:0000313" key="6">
    <source>
        <dbReference type="EMBL" id="TKK75353.1"/>
    </source>
</evidence>
<dbReference type="EMBL" id="SZPZ01000005">
    <property type="protein sequence ID" value="TKK75353.1"/>
    <property type="molecule type" value="Genomic_DNA"/>
</dbReference>
<feature type="domain" description="HTH tetR-type" evidence="5">
    <location>
        <begin position="22"/>
        <end position="82"/>
    </location>
</feature>
<dbReference type="PROSITE" id="PS50977">
    <property type="entry name" value="HTH_TETR_2"/>
    <property type="match status" value="1"/>
</dbReference>
<evidence type="ECO:0000259" key="5">
    <source>
        <dbReference type="PROSITE" id="PS50977"/>
    </source>
</evidence>
<dbReference type="InterPro" id="IPR009057">
    <property type="entry name" value="Homeodomain-like_sf"/>
</dbReference>
<evidence type="ECO:0000256" key="1">
    <source>
        <dbReference type="ARBA" id="ARBA00023015"/>
    </source>
</evidence>
<evidence type="ECO:0000256" key="4">
    <source>
        <dbReference type="PROSITE-ProRule" id="PRU00335"/>
    </source>
</evidence>
<dbReference type="InterPro" id="IPR050109">
    <property type="entry name" value="HTH-type_TetR-like_transc_reg"/>
</dbReference>
<dbReference type="GO" id="GO:0003700">
    <property type="term" value="F:DNA-binding transcription factor activity"/>
    <property type="evidence" value="ECO:0007669"/>
    <property type="project" value="TreeGrafter"/>
</dbReference>
<protein>
    <submittedName>
        <fullName evidence="6">TetR/AcrR family transcriptional regulator</fullName>
    </submittedName>
</protein>
<dbReference type="GO" id="GO:0000976">
    <property type="term" value="F:transcription cis-regulatory region binding"/>
    <property type="evidence" value="ECO:0007669"/>
    <property type="project" value="TreeGrafter"/>
</dbReference>
<dbReference type="AlphaFoldDB" id="A0A4V6XB24"/>
<dbReference type="InterPro" id="IPR036271">
    <property type="entry name" value="Tet_transcr_reg_TetR-rel_C_sf"/>
</dbReference>
<keyword evidence="7" id="KW-1185">Reference proteome</keyword>
<evidence type="ECO:0000256" key="3">
    <source>
        <dbReference type="ARBA" id="ARBA00023163"/>
    </source>
</evidence>
<comment type="caution">
    <text evidence="6">The sequence shown here is derived from an EMBL/GenBank/DDBJ whole genome shotgun (WGS) entry which is preliminary data.</text>
</comment>
<keyword evidence="2 4" id="KW-0238">DNA-binding</keyword>
<organism evidence="6 7">
    <name type="scientific">Kribbella jiaozuonensis</name>
    <dbReference type="NCBI Taxonomy" id="2575441"/>
    <lineage>
        <taxon>Bacteria</taxon>
        <taxon>Bacillati</taxon>
        <taxon>Actinomycetota</taxon>
        <taxon>Actinomycetes</taxon>
        <taxon>Propionibacteriales</taxon>
        <taxon>Kribbellaceae</taxon>
        <taxon>Kribbella</taxon>
    </lineage>
</organism>
<accession>A0A4V6XB24</accession>
<keyword evidence="3" id="KW-0804">Transcription</keyword>
<dbReference type="Gene3D" id="1.10.357.10">
    <property type="entry name" value="Tetracycline Repressor, domain 2"/>
    <property type="match status" value="1"/>
</dbReference>
<evidence type="ECO:0000256" key="2">
    <source>
        <dbReference type="ARBA" id="ARBA00023125"/>
    </source>
</evidence>
<dbReference type="Proteomes" id="UP000305836">
    <property type="component" value="Unassembled WGS sequence"/>
</dbReference>